<evidence type="ECO:0000313" key="1">
    <source>
        <dbReference type="EMBL" id="KAL3787259.1"/>
    </source>
</evidence>
<gene>
    <name evidence="1" type="ORF">HJC23_004133</name>
</gene>
<organism evidence="1 2">
    <name type="scientific">Cyclotella cryptica</name>
    <dbReference type="NCBI Taxonomy" id="29204"/>
    <lineage>
        <taxon>Eukaryota</taxon>
        <taxon>Sar</taxon>
        <taxon>Stramenopiles</taxon>
        <taxon>Ochrophyta</taxon>
        <taxon>Bacillariophyta</taxon>
        <taxon>Coscinodiscophyceae</taxon>
        <taxon>Thalassiosirophycidae</taxon>
        <taxon>Stephanodiscales</taxon>
        <taxon>Stephanodiscaceae</taxon>
        <taxon>Cyclotella</taxon>
    </lineage>
</organism>
<comment type="caution">
    <text evidence="1">The sequence shown here is derived from an EMBL/GenBank/DDBJ whole genome shotgun (WGS) entry which is preliminary data.</text>
</comment>
<accession>A0ABD3PHZ5</accession>
<dbReference type="Proteomes" id="UP001516023">
    <property type="component" value="Unassembled WGS sequence"/>
</dbReference>
<protein>
    <submittedName>
        <fullName evidence="1">Uncharacterized protein</fullName>
    </submittedName>
</protein>
<name>A0ABD3PHZ5_9STRA</name>
<keyword evidence="2" id="KW-1185">Reference proteome</keyword>
<evidence type="ECO:0000313" key="2">
    <source>
        <dbReference type="Proteomes" id="UP001516023"/>
    </source>
</evidence>
<proteinExistence type="predicted"/>
<reference evidence="1 2" key="1">
    <citation type="journal article" date="2020" name="G3 (Bethesda)">
        <title>Improved Reference Genome for Cyclotella cryptica CCMP332, a Model for Cell Wall Morphogenesis, Salinity Adaptation, and Lipid Production in Diatoms (Bacillariophyta).</title>
        <authorList>
            <person name="Roberts W.R."/>
            <person name="Downey K.M."/>
            <person name="Ruck E.C."/>
            <person name="Traller J.C."/>
            <person name="Alverson A.J."/>
        </authorList>
    </citation>
    <scope>NUCLEOTIDE SEQUENCE [LARGE SCALE GENOMIC DNA]</scope>
    <source>
        <strain evidence="1 2">CCMP332</strain>
    </source>
</reference>
<dbReference type="AlphaFoldDB" id="A0ABD3PHZ5"/>
<sequence length="164" mass="18524">MAKDFESRLRGALSSAHPFTDAFIGRIGKAIPFFPISNGDPDENPLIQLEMMTVIKVMIEKEQERYSDSINTIVTPQIKHQMAAEIQRKLHPQAGVRSVEKLVKSVMSEELEHLTFLSDGGIEKGSTVQYFVRGNEIDMLTKQNGSNVNKIETTEQDNMNDIWD</sequence>
<dbReference type="EMBL" id="JABMIG020000178">
    <property type="protein sequence ID" value="KAL3787259.1"/>
    <property type="molecule type" value="Genomic_DNA"/>
</dbReference>